<keyword evidence="6" id="KW-1185">Reference proteome</keyword>
<dbReference type="Pfam" id="PF00155">
    <property type="entry name" value="Aminotran_1_2"/>
    <property type="match status" value="1"/>
</dbReference>
<feature type="domain" description="Aminotransferase class I/classII large" evidence="4">
    <location>
        <begin position="41"/>
        <end position="389"/>
    </location>
</feature>
<evidence type="ECO:0000313" key="6">
    <source>
        <dbReference type="Proteomes" id="UP000078228"/>
    </source>
</evidence>
<evidence type="ECO:0000256" key="3">
    <source>
        <dbReference type="ARBA" id="ARBA00022898"/>
    </source>
</evidence>
<sequence>MSELLNHYADKLSALKSCHNHRQFQALHHRGRFICVNDGKPLLNLASNDYLGIAQDRQLYEEFLDVLHEQHQPFGSSSSRLLTGNFDSFERLEAQMASLFGRPCLLFNSGYHANIGILPAICDAKTVILADKLVHASIIDGMRLAAQNGTKTVRYQHQNFDQLKLLIEKYHADDSVERIVIATESIFSMDGDVTDLVKLVSLKSASQKVMLYVDEAHAIGARGVRGLGCAEGYGVIEQIDFIVGAFGKAMGSVGGYCICHEVLRDYLINTMRPLIFSTALAPVNMAWTAFVLEKIVNMTQARLRLAAMSDQLSQALIAMRLSCPSASQIVPVILGENARTLKAADALKQQGYYVLAVRPPTVPKGQSRLRICLTEAISDDEMAGFIQALQRVVGGGV</sequence>
<evidence type="ECO:0000259" key="4">
    <source>
        <dbReference type="Pfam" id="PF00155"/>
    </source>
</evidence>
<dbReference type="InterPro" id="IPR015424">
    <property type="entry name" value="PyrdxlP-dep_Trfase"/>
</dbReference>
<dbReference type="PATRIC" id="fig|480.237.peg.629"/>
<dbReference type="OrthoDB" id="9807157at2"/>
<gene>
    <name evidence="5" type="ORF">AO384_0475</name>
</gene>
<dbReference type="GO" id="GO:0009102">
    <property type="term" value="P:biotin biosynthetic process"/>
    <property type="evidence" value="ECO:0007669"/>
    <property type="project" value="TreeGrafter"/>
</dbReference>
<keyword evidence="2 5" id="KW-0808">Transferase</keyword>
<dbReference type="Gene3D" id="3.40.640.10">
    <property type="entry name" value="Type I PLP-dependent aspartate aminotransferase-like (Major domain)"/>
    <property type="match status" value="1"/>
</dbReference>
<dbReference type="EMBL" id="LXHC01000005">
    <property type="protein sequence ID" value="OAU97789.1"/>
    <property type="molecule type" value="Genomic_DNA"/>
</dbReference>
<organism evidence="5 6">
    <name type="scientific">Moraxella catarrhalis</name>
    <name type="common">Branhamella catarrhalis</name>
    <dbReference type="NCBI Taxonomy" id="480"/>
    <lineage>
        <taxon>Bacteria</taxon>
        <taxon>Pseudomonadati</taxon>
        <taxon>Pseudomonadota</taxon>
        <taxon>Gammaproteobacteria</taxon>
        <taxon>Moraxellales</taxon>
        <taxon>Moraxellaceae</taxon>
        <taxon>Moraxella</taxon>
    </lineage>
</organism>
<keyword evidence="5" id="KW-0012">Acyltransferase</keyword>
<dbReference type="SUPFAM" id="SSF53383">
    <property type="entry name" value="PLP-dependent transferases"/>
    <property type="match status" value="1"/>
</dbReference>
<dbReference type="GO" id="GO:0008710">
    <property type="term" value="F:8-amino-7-oxononanoate synthase activity"/>
    <property type="evidence" value="ECO:0007669"/>
    <property type="project" value="UniProtKB-EC"/>
</dbReference>
<comment type="cofactor">
    <cofactor evidence="1">
        <name>pyridoxal 5'-phosphate</name>
        <dbReference type="ChEBI" id="CHEBI:597326"/>
    </cofactor>
</comment>
<dbReference type="GO" id="GO:0030170">
    <property type="term" value="F:pyridoxal phosphate binding"/>
    <property type="evidence" value="ECO:0007669"/>
    <property type="project" value="InterPro"/>
</dbReference>
<dbReference type="InterPro" id="IPR050087">
    <property type="entry name" value="AON_synthase_class-II"/>
</dbReference>
<evidence type="ECO:0000256" key="1">
    <source>
        <dbReference type="ARBA" id="ARBA00001933"/>
    </source>
</evidence>
<dbReference type="InterPro" id="IPR015421">
    <property type="entry name" value="PyrdxlP-dep_Trfase_major"/>
</dbReference>
<comment type="caution">
    <text evidence="5">The sequence shown here is derived from an EMBL/GenBank/DDBJ whole genome shotgun (WGS) entry which is preliminary data.</text>
</comment>
<evidence type="ECO:0000256" key="2">
    <source>
        <dbReference type="ARBA" id="ARBA00022679"/>
    </source>
</evidence>
<dbReference type="Proteomes" id="UP000078228">
    <property type="component" value="Unassembled WGS sequence"/>
</dbReference>
<dbReference type="InterPro" id="IPR015422">
    <property type="entry name" value="PyrdxlP-dep_Trfase_small"/>
</dbReference>
<dbReference type="Gene3D" id="3.90.1150.10">
    <property type="entry name" value="Aspartate Aminotransferase, domain 1"/>
    <property type="match status" value="1"/>
</dbReference>
<dbReference type="PANTHER" id="PTHR13693:SF100">
    <property type="entry name" value="8-AMINO-7-OXONONANOATE SYNTHASE"/>
    <property type="match status" value="1"/>
</dbReference>
<dbReference type="AlphaFoldDB" id="A0A198UNC3"/>
<reference evidence="5 6" key="1">
    <citation type="journal article" date="2016" name="Genome Biol. Evol.">
        <title>Comparative Genomic Analyses of the Moraxella catarrhalis Serosensitive and Seroresistant Lineages Demonstrate Their Independent Evolution.</title>
        <authorList>
            <person name="Earl J.P."/>
            <person name="de Vries S.P."/>
            <person name="Ahmed A."/>
            <person name="Powell E."/>
            <person name="Schultz M.P."/>
            <person name="Hermans P.W."/>
            <person name="Hill D.J."/>
            <person name="Zhou Z."/>
            <person name="Constantinidou C.I."/>
            <person name="Hu F.Z."/>
            <person name="Bootsma H.J."/>
            <person name="Ehrlich G.D."/>
        </authorList>
    </citation>
    <scope>NUCLEOTIDE SEQUENCE [LARGE SCALE GENOMIC DNA]</scope>
    <source>
        <strain evidence="5 6">Z7542</strain>
    </source>
</reference>
<dbReference type="RefSeq" id="WP_064611671.1">
    <property type="nucleotide sequence ID" value="NZ_LXHB01000117.1"/>
</dbReference>
<name>A0A198UNC3_MORCA</name>
<accession>A0A198UNC3</accession>
<evidence type="ECO:0000313" key="5">
    <source>
        <dbReference type="EMBL" id="OAU97789.1"/>
    </source>
</evidence>
<dbReference type="InterPro" id="IPR004839">
    <property type="entry name" value="Aminotransferase_I/II_large"/>
</dbReference>
<proteinExistence type="predicted"/>
<dbReference type="PANTHER" id="PTHR13693">
    <property type="entry name" value="CLASS II AMINOTRANSFERASE/8-AMINO-7-OXONONANOATE SYNTHASE"/>
    <property type="match status" value="1"/>
</dbReference>
<dbReference type="EC" id="2.3.1.47" evidence="5"/>
<protein>
    <submittedName>
        <fullName evidence="5">8-amino-7-oxononanoate synthase</fullName>
        <ecNumber evidence="5">2.3.1.47</ecNumber>
    </submittedName>
</protein>
<keyword evidence="3" id="KW-0663">Pyridoxal phosphate</keyword>